<evidence type="ECO:0000256" key="2">
    <source>
        <dbReference type="ARBA" id="ARBA00022729"/>
    </source>
</evidence>
<dbReference type="InterPro" id="IPR005644">
    <property type="entry name" value="NolW-like"/>
</dbReference>
<comment type="function">
    <text evidence="3">Component of the type III secretion system (T3SS), also called injectisome, which is used to inject bacterial effector proteins into eukaryotic host cells. Forms a ring-shaped multimeric structure with an apparent central pore in the outer membrane.</text>
</comment>
<feature type="compositionally biased region" description="Low complexity" evidence="5">
    <location>
        <begin position="363"/>
        <end position="383"/>
    </location>
</feature>
<evidence type="ECO:0000259" key="7">
    <source>
        <dbReference type="PROSITE" id="PS51782"/>
    </source>
</evidence>
<feature type="region of interest" description="Disordered" evidence="5">
    <location>
        <begin position="123"/>
        <end position="153"/>
    </location>
</feature>
<feature type="compositionally biased region" description="Polar residues" evidence="5">
    <location>
        <begin position="128"/>
        <end position="153"/>
    </location>
</feature>
<comment type="similarity">
    <text evidence="3">Belongs to the bacterial secretin family. T3SS SctC subfamily.</text>
</comment>
<feature type="transmembrane region" description="Helical" evidence="6">
    <location>
        <begin position="21"/>
        <end position="39"/>
    </location>
</feature>
<gene>
    <name evidence="8" type="primary">spiA</name>
    <name evidence="3" type="synonym">sctC</name>
    <name evidence="8" type="ORF">EHSB41UT_00612</name>
</gene>
<evidence type="ECO:0000256" key="4">
    <source>
        <dbReference type="RuleBase" id="RU004004"/>
    </source>
</evidence>
<feature type="region of interest" description="Disordered" evidence="5">
    <location>
        <begin position="353"/>
        <end position="384"/>
    </location>
</feature>
<dbReference type="Gene3D" id="3.10.350.10">
    <property type="entry name" value="LysM domain"/>
    <property type="match status" value="1"/>
</dbReference>
<dbReference type="CDD" id="cd00118">
    <property type="entry name" value="LysM"/>
    <property type="match status" value="1"/>
</dbReference>
<dbReference type="SMART" id="SM00257">
    <property type="entry name" value="LysM"/>
    <property type="match status" value="1"/>
</dbReference>
<dbReference type="GO" id="GO:0015627">
    <property type="term" value="C:type II protein secretion system complex"/>
    <property type="evidence" value="ECO:0007669"/>
    <property type="project" value="TreeGrafter"/>
</dbReference>
<accession>A0A1X7AFK5</accession>
<name>A0A1X7AFK5_9GAMM</name>
<protein>
    <recommendedName>
        <fullName evidence="3">Type 3 secretion system secretin</fullName>
        <shortName evidence="3">T3SS secretin</shortName>
    </recommendedName>
</protein>
<dbReference type="GO" id="GO:0030254">
    <property type="term" value="P:protein secretion by the type III secretion system"/>
    <property type="evidence" value="ECO:0007669"/>
    <property type="project" value="UniProtKB-UniRule"/>
</dbReference>
<dbReference type="InterPro" id="IPR050810">
    <property type="entry name" value="Bact_Secretion_Sys_Channel"/>
</dbReference>
<comment type="subunit">
    <text evidence="3">The core secretion machinery of the T3SS is composed of approximately 20 different proteins, including cytoplasmic components, a base, an export apparatus and a needle. This subunit is part of the base, which anchors the injectisome in the bacterial cell envelope. Forms a stable homooligomeric complex.</text>
</comment>
<proteinExistence type="inferred from homology"/>
<dbReference type="Pfam" id="PF21304">
    <property type="entry name" value="T3S_SPI-1_N0"/>
    <property type="match status" value="1"/>
</dbReference>
<keyword evidence="3" id="KW-0653">Protein transport</keyword>
<keyword evidence="2 3" id="KW-0732">Signal</keyword>
<sequence length="654" mass="71560">MDARFLNSRTITPSCLRFPAFLANFLAISTAALILLIPLSSGANSTVIYSPWSETADYPSEPDSQKHIVQQGETLSQIAEMYGIPSALLAHHNGIPDPESITEGQIIYLPDGNYPEELLLPDAPTAAGPSTNNAPDTALSGGQTTAAQTQSPAGQDFGAKPYAYFGNSEPAADVLKNFAANYSIPVIISPNLDGVVNGKIGPLPPVEFLDKLAQLHALIWYFDGNTLYVYNSNEIEKQIINLQFMGTEQFRKTLMEIGIWDSRFYWRARPEEGIIYLSGPPRYMELVSETARLLDSKSGERQKSQLTVKVFPLRYAWADDRQFNFRNQDVTIPGVATTLRQIVQGGGIQAQSTATADSMRSVPGMQPATPAGQQPGQQNQAPQRNIQADSVFINADRRLNAVIIHDLESKMPMYESLINTLDKPLAQVEINVSIIDINTNSLEQLGVNWRLGKEDGDFIRFNPFKNSDDSVPANTFSTIINITSGKLLARVNLLSDSGNAKILARPSVLTLDNMEAVLDNSQTFYVRVAGQDSAELFPVTYGSVLKVTPRIVDEVTGRKLHLSVNIQDGGQASGTGVDDIPVVKNSSISTQAVIDENESLLVGGYYYEESTKGQTKVPVLGDMPIVGAAFRNNTDEQKKNVRLFLITPRIVNLM</sequence>
<dbReference type="PANTHER" id="PTHR30332">
    <property type="entry name" value="PROBABLE GENERAL SECRETION PATHWAY PROTEIN D"/>
    <property type="match status" value="1"/>
</dbReference>
<dbReference type="SUPFAM" id="SSF54106">
    <property type="entry name" value="LysM domain"/>
    <property type="match status" value="1"/>
</dbReference>
<reference evidence="8 9" key="1">
    <citation type="submission" date="2017-03" db="EMBL/GenBank/DDBJ databases">
        <authorList>
            <person name="Afonso C.L."/>
            <person name="Miller P.J."/>
            <person name="Scott M.A."/>
            <person name="Spackman E."/>
            <person name="Goraichik I."/>
            <person name="Dimitrov K.M."/>
            <person name="Suarez D.L."/>
            <person name="Swayne D.E."/>
        </authorList>
    </citation>
    <scope>NUCLEOTIDE SEQUENCE [LARGE SCALE GENOMIC DNA]</scope>
    <source>
        <strain evidence="8">SB41UT1</strain>
    </source>
</reference>
<organism evidence="8 9">
    <name type="scientific">Parendozoicomonas haliclonae</name>
    <dbReference type="NCBI Taxonomy" id="1960125"/>
    <lineage>
        <taxon>Bacteria</taxon>
        <taxon>Pseudomonadati</taxon>
        <taxon>Pseudomonadota</taxon>
        <taxon>Gammaproteobacteria</taxon>
        <taxon>Oceanospirillales</taxon>
        <taxon>Endozoicomonadaceae</taxon>
        <taxon>Parendozoicomonas</taxon>
    </lineage>
</organism>
<keyword evidence="3 6" id="KW-0472">Membrane</keyword>
<keyword evidence="9" id="KW-1185">Reference proteome</keyword>
<keyword evidence="3 4" id="KW-0813">Transport</keyword>
<dbReference type="Gene3D" id="3.55.50.30">
    <property type="match status" value="1"/>
</dbReference>
<dbReference type="EMBL" id="FWPT01000001">
    <property type="protein sequence ID" value="SMA36224.1"/>
    <property type="molecule type" value="Genomic_DNA"/>
</dbReference>
<evidence type="ECO:0000256" key="5">
    <source>
        <dbReference type="SAM" id="MobiDB-lite"/>
    </source>
</evidence>
<dbReference type="AlphaFoldDB" id="A0A1X7AFK5"/>
<dbReference type="PANTHER" id="PTHR30332:SF5">
    <property type="entry name" value="SPI-1 TYPE 3 SECRETION SYSTEM SECRETIN"/>
    <property type="match status" value="1"/>
</dbReference>
<keyword evidence="6" id="KW-0812">Transmembrane</keyword>
<dbReference type="PRINTS" id="PR01337">
    <property type="entry name" value="TYPE3OMGPROT"/>
</dbReference>
<evidence type="ECO:0000313" key="9">
    <source>
        <dbReference type="Proteomes" id="UP000196573"/>
    </source>
</evidence>
<dbReference type="Pfam" id="PF03958">
    <property type="entry name" value="Secretin_N"/>
    <property type="match status" value="1"/>
</dbReference>
<dbReference type="NCBIfam" id="TIGR02516">
    <property type="entry name" value="type_III_yscC"/>
    <property type="match status" value="1"/>
</dbReference>
<comment type="subcellular location">
    <subcellularLocation>
        <location evidence="1 3 4">Cell outer membrane</location>
    </subcellularLocation>
</comment>
<dbReference type="InterPro" id="IPR003522">
    <property type="entry name" value="T3SS_OM_pore_YscC"/>
</dbReference>
<evidence type="ECO:0000256" key="1">
    <source>
        <dbReference type="ARBA" id="ARBA00004442"/>
    </source>
</evidence>
<dbReference type="InterPro" id="IPR038591">
    <property type="entry name" value="NolW-like_sf"/>
</dbReference>
<dbReference type="PROSITE" id="PS51782">
    <property type="entry name" value="LYSM"/>
    <property type="match status" value="1"/>
</dbReference>
<evidence type="ECO:0000256" key="3">
    <source>
        <dbReference type="HAMAP-Rule" id="MF_02219"/>
    </source>
</evidence>
<dbReference type="InterPro" id="IPR004846">
    <property type="entry name" value="T2SS/T3SS_dom"/>
</dbReference>
<dbReference type="InterPro" id="IPR036779">
    <property type="entry name" value="LysM_dom_sf"/>
</dbReference>
<dbReference type="Pfam" id="PF00263">
    <property type="entry name" value="Secretin"/>
    <property type="match status" value="1"/>
</dbReference>
<dbReference type="HAMAP" id="MF_02219">
    <property type="entry name" value="Type_III_secretin"/>
    <property type="match status" value="1"/>
</dbReference>
<dbReference type="InterPro" id="IPR049034">
    <property type="entry name" value="T3S_SPI-1_N0"/>
</dbReference>
<dbReference type="Proteomes" id="UP000196573">
    <property type="component" value="Unassembled WGS sequence"/>
</dbReference>
<dbReference type="Pfam" id="PF01476">
    <property type="entry name" value="LysM"/>
    <property type="match status" value="1"/>
</dbReference>
<keyword evidence="3" id="KW-0811">Translocation</keyword>
<dbReference type="GO" id="GO:0009279">
    <property type="term" value="C:cell outer membrane"/>
    <property type="evidence" value="ECO:0007669"/>
    <property type="project" value="UniProtKB-SubCell"/>
</dbReference>
<evidence type="ECO:0000256" key="6">
    <source>
        <dbReference type="SAM" id="Phobius"/>
    </source>
</evidence>
<feature type="domain" description="LysM" evidence="7">
    <location>
        <begin position="65"/>
        <end position="109"/>
    </location>
</feature>
<keyword evidence="3" id="KW-0998">Cell outer membrane</keyword>
<dbReference type="Gene3D" id="3.30.1370.120">
    <property type="match status" value="2"/>
</dbReference>
<keyword evidence="6" id="KW-1133">Transmembrane helix</keyword>
<evidence type="ECO:0000313" key="8">
    <source>
        <dbReference type="EMBL" id="SMA36224.1"/>
    </source>
</evidence>
<dbReference type="InterPro" id="IPR018392">
    <property type="entry name" value="LysM"/>
</dbReference>
<dbReference type="GO" id="GO:0030257">
    <property type="term" value="C:type III protein secretion system complex"/>
    <property type="evidence" value="ECO:0007669"/>
    <property type="project" value="UniProtKB-UniRule"/>
</dbReference>